<dbReference type="PANTHER" id="PTHR32154:SF0">
    <property type="entry name" value="PYRUVATE-FLAVODOXIN OXIDOREDUCTASE-RELATED"/>
    <property type="match status" value="1"/>
</dbReference>
<comment type="caution">
    <text evidence="1">The sequence shown here is derived from an EMBL/GenBank/DDBJ whole genome shotgun (WGS) entry which is preliminary data.</text>
</comment>
<evidence type="ECO:0008006" key="3">
    <source>
        <dbReference type="Google" id="ProtNLM"/>
    </source>
</evidence>
<reference evidence="1" key="1">
    <citation type="journal article" date="2021" name="PeerJ">
        <title>Extensive microbial diversity within the chicken gut microbiome revealed by metagenomics and culture.</title>
        <authorList>
            <person name="Gilroy R."/>
            <person name="Ravi A."/>
            <person name="Getino M."/>
            <person name="Pursley I."/>
            <person name="Horton D.L."/>
            <person name="Alikhan N.F."/>
            <person name="Baker D."/>
            <person name="Gharbi K."/>
            <person name="Hall N."/>
            <person name="Watson M."/>
            <person name="Adriaenssens E.M."/>
            <person name="Foster-Nyarko E."/>
            <person name="Jarju S."/>
            <person name="Secka A."/>
            <person name="Antonio M."/>
            <person name="Oren A."/>
            <person name="Chaudhuri R.R."/>
            <person name="La Ragione R."/>
            <person name="Hildebrand F."/>
            <person name="Pallen M.J."/>
        </authorList>
    </citation>
    <scope>NUCLEOTIDE SEQUENCE</scope>
    <source>
        <strain evidence="1">3436</strain>
    </source>
</reference>
<proteinExistence type="predicted"/>
<evidence type="ECO:0000313" key="1">
    <source>
        <dbReference type="EMBL" id="HIZ47774.1"/>
    </source>
</evidence>
<dbReference type="GO" id="GO:0006979">
    <property type="term" value="P:response to oxidative stress"/>
    <property type="evidence" value="ECO:0007669"/>
    <property type="project" value="TreeGrafter"/>
</dbReference>
<dbReference type="Proteomes" id="UP000824031">
    <property type="component" value="Unassembled WGS sequence"/>
</dbReference>
<dbReference type="SUPFAM" id="SSF52518">
    <property type="entry name" value="Thiamin diphosphate-binding fold (THDP-binding)"/>
    <property type="match status" value="1"/>
</dbReference>
<gene>
    <name evidence="1" type="ORF">H9810_03535</name>
</gene>
<dbReference type="InterPro" id="IPR050722">
    <property type="entry name" value="Pyruvate:ferred/Flavod_OxRd"/>
</dbReference>
<accession>A0A9D2F1F7</accession>
<dbReference type="InterPro" id="IPR029061">
    <property type="entry name" value="THDP-binding"/>
</dbReference>
<feature type="non-terminal residue" evidence="1">
    <location>
        <position position="1"/>
    </location>
</feature>
<reference evidence="1" key="2">
    <citation type="submission" date="2021-04" db="EMBL/GenBank/DDBJ databases">
        <authorList>
            <person name="Gilroy R."/>
        </authorList>
    </citation>
    <scope>NUCLEOTIDE SEQUENCE</scope>
    <source>
        <strain evidence="1">3436</strain>
    </source>
</reference>
<protein>
    <recommendedName>
        <fullName evidence="3">Pyruvate:ferredoxin (Flavodoxin) oxidoreductase</fullName>
    </recommendedName>
</protein>
<dbReference type="Gene3D" id="3.40.50.970">
    <property type="match status" value="1"/>
</dbReference>
<dbReference type="PANTHER" id="PTHR32154">
    <property type="entry name" value="PYRUVATE-FLAVODOXIN OXIDOREDUCTASE-RELATED"/>
    <property type="match status" value="1"/>
</dbReference>
<name>A0A9D2F1F7_9FIRM</name>
<dbReference type="EMBL" id="DXBO01000045">
    <property type="protein sequence ID" value="HIZ47774.1"/>
    <property type="molecule type" value="Genomic_DNA"/>
</dbReference>
<dbReference type="AlphaFoldDB" id="A0A9D2F1F7"/>
<organism evidence="1 2">
    <name type="scientific">Candidatus Gemmiger excrementavium</name>
    <dbReference type="NCBI Taxonomy" id="2838608"/>
    <lineage>
        <taxon>Bacteria</taxon>
        <taxon>Bacillati</taxon>
        <taxon>Bacillota</taxon>
        <taxon>Clostridia</taxon>
        <taxon>Eubacteriales</taxon>
        <taxon>Gemmiger</taxon>
    </lineage>
</organism>
<evidence type="ECO:0000313" key="2">
    <source>
        <dbReference type="Proteomes" id="UP000824031"/>
    </source>
</evidence>
<sequence>GPSIIIGYAPCELHGVKGGMTNCQNEMKKAVEAGYWNLFTFNPALKAEGKNPFTLTSKAGNMDKYQEFLANETRYSRLSRAFPERAKELFEKNQAAAEARYEHLSRLVDLYK</sequence>